<reference evidence="2" key="2">
    <citation type="submission" date="2017-02" db="UniProtKB">
        <authorList>
            <consortium name="WormBaseParasite"/>
        </authorList>
    </citation>
    <scope>IDENTIFICATION</scope>
</reference>
<organism evidence="1 2">
    <name type="scientific">Angiostrongylus cantonensis</name>
    <name type="common">Rat lungworm</name>
    <dbReference type="NCBI Taxonomy" id="6313"/>
    <lineage>
        <taxon>Eukaryota</taxon>
        <taxon>Metazoa</taxon>
        <taxon>Ecdysozoa</taxon>
        <taxon>Nematoda</taxon>
        <taxon>Chromadorea</taxon>
        <taxon>Rhabditida</taxon>
        <taxon>Rhabditina</taxon>
        <taxon>Rhabditomorpha</taxon>
        <taxon>Strongyloidea</taxon>
        <taxon>Metastrongylidae</taxon>
        <taxon>Angiostrongylus</taxon>
    </lineage>
</organism>
<evidence type="ECO:0000313" key="2">
    <source>
        <dbReference type="WBParaSite" id="ACAC_0000960001-mRNA-1"/>
    </source>
</evidence>
<proteinExistence type="predicted"/>
<reference evidence="1" key="1">
    <citation type="submission" date="2012-09" db="EMBL/GenBank/DDBJ databases">
        <authorList>
            <person name="Martin A.A."/>
        </authorList>
    </citation>
    <scope>NUCLEOTIDE SEQUENCE</scope>
</reference>
<dbReference type="STRING" id="6313.A0A0K0DF78"/>
<sequence>MVISLHQKRQLFRASNETTIIGGYTSAPRSATEATFLFNPKLAKIGELFLNTAAMLIVGSFSMKINILCEYSSTIGYSSIAAPGFLHGIWTALKRFGSGRIGWMDLLMPSVYLVGRGGSSGFHQNFP</sequence>
<keyword evidence="1" id="KW-1185">Reference proteome</keyword>
<dbReference type="InterPro" id="IPR029055">
    <property type="entry name" value="Ntn_hydrolases_N"/>
</dbReference>
<dbReference type="PRINTS" id="PR01210">
    <property type="entry name" value="GGTRANSPTASE"/>
</dbReference>
<dbReference type="AlphaFoldDB" id="A0A0K0DF78"/>
<protein>
    <submittedName>
        <fullName evidence="2">AA_permease domain-containing protein</fullName>
    </submittedName>
</protein>
<dbReference type="WBParaSite" id="ACAC_0000960001-mRNA-1">
    <property type="protein sequence ID" value="ACAC_0000960001-mRNA-1"/>
    <property type="gene ID" value="ACAC_0000960001"/>
</dbReference>
<name>A0A0K0DF78_ANGCA</name>
<dbReference type="Proteomes" id="UP000035642">
    <property type="component" value="Unassembled WGS sequence"/>
</dbReference>
<accession>A0A0K0DF78</accession>
<dbReference type="SUPFAM" id="SSF56235">
    <property type="entry name" value="N-terminal nucleophile aminohydrolases (Ntn hydrolases)"/>
    <property type="match status" value="1"/>
</dbReference>
<evidence type="ECO:0000313" key="1">
    <source>
        <dbReference type="Proteomes" id="UP000035642"/>
    </source>
</evidence>